<dbReference type="Proteomes" id="UP000192907">
    <property type="component" value="Unassembled WGS sequence"/>
</dbReference>
<dbReference type="RefSeq" id="WP_132324455.1">
    <property type="nucleotide sequence ID" value="NZ_FWZT01000027.1"/>
</dbReference>
<proteinExistence type="predicted"/>
<dbReference type="InterPro" id="IPR025537">
    <property type="entry name" value="DUF4423"/>
</dbReference>
<dbReference type="InterPro" id="IPR011873">
    <property type="entry name" value="CHP02147"/>
</dbReference>
<evidence type="ECO:0000313" key="2">
    <source>
        <dbReference type="EMBL" id="SMF73039.1"/>
    </source>
</evidence>
<protein>
    <submittedName>
        <fullName evidence="2">TIGR02147 family protein</fullName>
    </submittedName>
</protein>
<evidence type="ECO:0000313" key="3">
    <source>
        <dbReference type="Proteomes" id="UP000192907"/>
    </source>
</evidence>
<dbReference type="OrthoDB" id="9803199at2"/>
<sequence length="298" mass="34228">MSISSKERLAYLRSLVEPCPPSGYSSYSIYLKQLYEEMQAFMADESYNYNLFSEDLGLGFGNVSWLIIHGKRKMTLQSAAKITSALALPDKQKRYLKALVSYNNSKDIEKRQTYLDQLIGLRSQVAKGDEERFVLDFYSHWSHAVIFEMVGLESFESDPDWISNMLHTKLSKKQIQESLSLLERLKLIQFDETRNRHVKLVEDFESPATVPGIGVMQFHLKMIELGMEALEQVPPDSRDFSALTLAISEKGRDAIKEELAAFRKYLMFIASKYPEKDQLVELNFQMFNLTKSVSEGGK</sequence>
<accession>A0A1Y6CKJ3</accession>
<reference evidence="3" key="1">
    <citation type="submission" date="2017-04" db="EMBL/GenBank/DDBJ databases">
        <authorList>
            <person name="Varghese N."/>
            <person name="Submissions S."/>
        </authorList>
    </citation>
    <scope>NUCLEOTIDE SEQUENCE [LARGE SCALE GENOMIC DNA]</scope>
    <source>
        <strain evidence="3">RKEM611</strain>
    </source>
</reference>
<name>A0A1Y6CKJ3_9BACT</name>
<gene>
    <name evidence="2" type="ORF">SAMN06296036_12758</name>
</gene>
<keyword evidence="3" id="KW-1185">Reference proteome</keyword>
<feature type="domain" description="DUF4423" evidence="1">
    <location>
        <begin position="135"/>
        <end position="289"/>
    </location>
</feature>
<dbReference type="AlphaFoldDB" id="A0A1Y6CKJ3"/>
<organism evidence="2 3">
    <name type="scientific">Pseudobacteriovorax antillogorgiicola</name>
    <dbReference type="NCBI Taxonomy" id="1513793"/>
    <lineage>
        <taxon>Bacteria</taxon>
        <taxon>Pseudomonadati</taxon>
        <taxon>Bdellovibrionota</taxon>
        <taxon>Oligoflexia</taxon>
        <taxon>Oligoflexales</taxon>
        <taxon>Pseudobacteriovoracaceae</taxon>
        <taxon>Pseudobacteriovorax</taxon>
    </lineage>
</organism>
<dbReference type="NCBIfam" id="TIGR02147">
    <property type="entry name" value="Fsuc_second"/>
    <property type="match status" value="1"/>
</dbReference>
<evidence type="ECO:0000259" key="1">
    <source>
        <dbReference type="Pfam" id="PF14394"/>
    </source>
</evidence>
<dbReference type="EMBL" id="FWZT01000027">
    <property type="protein sequence ID" value="SMF73039.1"/>
    <property type="molecule type" value="Genomic_DNA"/>
</dbReference>
<dbReference type="Pfam" id="PF14394">
    <property type="entry name" value="DUF4423"/>
    <property type="match status" value="1"/>
</dbReference>